<organism evidence="1 2">
    <name type="scientific">Orbilia oligospora</name>
    <name type="common">Nematode-trapping fungus</name>
    <name type="synonym">Arthrobotrys oligospora</name>
    <dbReference type="NCBI Taxonomy" id="2813651"/>
    <lineage>
        <taxon>Eukaryota</taxon>
        <taxon>Fungi</taxon>
        <taxon>Dikarya</taxon>
        <taxon>Ascomycota</taxon>
        <taxon>Pezizomycotina</taxon>
        <taxon>Orbiliomycetes</taxon>
        <taxon>Orbiliales</taxon>
        <taxon>Orbiliaceae</taxon>
        <taxon>Orbilia</taxon>
    </lineage>
</organism>
<protein>
    <submittedName>
        <fullName evidence="1">Uncharacterized protein</fullName>
    </submittedName>
</protein>
<reference evidence="1 2" key="1">
    <citation type="submission" date="2019-06" db="EMBL/GenBank/DDBJ databases">
        <authorList>
            <person name="Palmer J.M."/>
        </authorList>
    </citation>
    <scope>NUCLEOTIDE SEQUENCE [LARGE SCALE GENOMIC DNA]</scope>
    <source>
        <strain evidence="1 2">TWF106</strain>
    </source>
</reference>
<comment type="caution">
    <text evidence="1">The sequence shown here is derived from an EMBL/GenBank/DDBJ whole genome shotgun (WGS) entry which is preliminary data.</text>
</comment>
<dbReference type="EMBL" id="WIWS01000010">
    <property type="protein sequence ID" value="KAF3226604.1"/>
    <property type="molecule type" value="Genomic_DNA"/>
</dbReference>
<proteinExistence type="predicted"/>
<evidence type="ECO:0000313" key="2">
    <source>
        <dbReference type="Proteomes" id="UP000472727"/>
    </source>
</evidence>
<name>A0A7C8V190_ORBOL</name>
<gene>
    <name evidence="1" type="ORF">TWF106_000343</name>
</gene>
<dbReference type="Proteomes" id="UP000472727">
    <property type="component" value="Unassembled WGS sequence"/>
</dbReference>
<sequence>MELRPSVLELIEILYNNDVTTEILPSFLAKATKNSIFDERDWTVVYPSVRPGVVVEERRRINDAIGRFSNAEDFWDSVTEGKWRSREFLRDLLQAPDRTS</sequence>
<accession>A0A7C8V190</accession>
<evidence type="ECO:0000313" key="1">
    <source>
        <dbReference type="EMBL" id="KAF3226604.1"/>
    </source>
</evidence>
<dbReference type="AlphaFoldDB" id="A0A7C8V190"/>